<feature type="signal peptide" evidence="8">
    <location>
        <begin position="1"/>
        <end position="33"/>
    </location>
</feature>
<keyword evidence="5" id="KW-0560">Oxidoreductase</keyword>
<protein>
    <submittedName>
        <fullName evidence="10">Cytochrome-c peroxidase</fullName>
    </submittedName>
</protein>
<comment type="caution">
    <text evidence="10">The sequence shown here is derived from an EMBL/GenBank/DDBJ whole genome shotgun (WGS) entry which is preliminary data.</text>
</comment>
<dbReference type="SUPFAM" id="SSF46626">
    <property type="entry name" value="Cytochrome c"/>
    <property type="match status" value="2"/>
</dbReference>
<dbReference type="EMBL" id="DQAY01000041">
    <property type="protein sequence ID" value="HCO22640.1"/>
    <property type="molecule type" value="Genomic_DNA"/>
</dbReference>
<keyword evidence="10" id="KW-0575">Peroxidase</keyword>
<evidence type="ECO:0000256" key="5">
    <source>
        <dbReference type="ARBA" id="ARBA00023002"/>
    </source>
</evidence>
<dbReference type="GO" id="GO:0009055">
    <property type="term" value="F:electron transfer activity"/>
    <property type="evidence" value="ECO:0007669"/>
    <property type="project" value="InterPro"/>
</dbReference>
<sequence>MKSIVLNQCHSILKFSIACGMMMGLLSQSNLQAAEKQTAKKSNKVMLGTAELTSGIPGKGPLTEKEIKDWLSDSANHEVLEITLPLGLNAGAGQIVGLKENPLTRAKIELGRQLYFDTRLSADNTISCASCHHPDEGFGRHTKFGIGIRDLEGGRNSPVSYNRILSGPQFWDGRAATLEEQAVGPIANPIEMGHTHEAVVKSIREIPGYRLQFHKIFNDGVNIDNIGKAIAAFERTLVSGPSPFDYYEQLRPFLKLDKEDLEDFKEEYTAALSLAEAHPMSESAKRGRELFFSEKVNCAACHLGPNLADEKYHNLGIGMSAEEPDLGRYVVTKKEEDKGAFKTPTIRNVEFSAPYMHDGSLETLDEVVEHYNKGGDSNPYLSEKIKKLNLSDQDKKDLVAFMKACSGPFTKVESGRLPQ</sequence>
<keyword evidence="2 7" id="KW-0349">Heme</keyword>
<name>A0A3D3R4V7_9PLAN</name>
<evidence type="ECO:0000256" key="8">
    <source>
        <dbReference type="SAM" id="SignalP"/>
    </source>
</evidence>
<evidence type="ECO:0000256" key="6">
    <source>
        <dbReference type="ARBA" id="ARBA00023004"/>
    </source>
</evidence>
<comment type="subcellular location">
    <subcellularLocation>
        <location evidence="1">Cell envelope</location>
    </subcellularLocation>
</comment>
<dbReference type="AlphaFoldDB" id="A0A3D3R4V7"/>
<evidence type="ECO:0000256" key="3">
    <source>
        <dbReference type="ARBA" id="ARBA00022723"/>
    </source>
</evidence>
<dbReference type="InterPro" id="IPR051395">
    <property type="entry name" value="Cytochrome_c_Peroxidase/MauG"/>
</dbReference>
<evidence type="ECO:0000256" key="1">
    <source>
        <dbReference type="ARBA" id="ARBA00004196"/>
    </source>
</evidence>
<evidence type="ECO:0000259" key="9">
    <source>
        <dbReference type="PROSITE" id="PS51007"/>
    </source>
</evidence>
<gene>
    <name evidence="10" type="ORF">DIT97_06080</name>
</gene>
<keyword evidence="3 7" id="KW-0479">Metal-binding</keyword>
<evidence type="ECO:0000256" key="7">
    <source>
        <dbReference type="PROSITE-ProRule" id="PRU00433"/>
    </source>
</evidence>
<organism evidence="10 11">
    <name type="scientific">Gimesia maris</name>
    <dbReference type="NCBI Taxonomy" id="122"/>
    <lineage>
        <taxon>Bacteria</taxon>
        <taxon>Pseudomonadati</taxon>
        <taxon>Planctomycetota</taxon>
        <taxon>Planctomycetia</taxon>
        <taxon>Planctomycetales</taxon>
        <taxon>Planctomycetaceae</taxon>
        <taxon>Gimesia</taxon>
    </lineage>
</organism>
<reference evidence="10 11" key="1">
    <citation type="journal article" date="2018" name="Nat. Biotechnol.">
        <title>A standardized bacterial taxonomy based on genome phylogeny substantially revises the tree of life.</title>
        <authorList>
            <person name="Parks D.H."/>
            <person name="Chuvochina M."/>
            <person name="Waite D.W."/>
            <person name="Rinke C."/>
            <person name="Skarshewski A."/>
            <person name="Chaumeil P.A."/>
            <person name="Hugenholtz P."/>
        </authorList>
    </citation>
    <scope>NUCLEOTIDE SEQUENCE [LARGE SCALE GENOMIC DNA]</scope>
    <source>
        <strain evidence="10">UBA9375</strain>
    </source>
</reference>
<evidence type="ECO:0000313" key="10">
    <source>
        <dbReference type="EMBL" id="HCO22640.1"/>
    </source>
</evidence>
<proteinExistence type="predicted"/>
<dbReference type="Proteomes" id="UP000263642">
    <property type="component" value="Unassembled WGS sequence"/>
</dbReference>
<dbReference type="GO" id="GO:0020037">
    <property type="term" value="F:heme binding"/>
    <property type="evidence" value="ECO:0007669"/>
    <property type="project" value="InterPro"/>
</dbReference>
<dbReference type="PROSITE" id="PS51007">
    <property type="entry name" value="CYTC"/>
    <property type="match status" value="1"/>
</dbReference>
<feature type="chain" id="PRO_5017535406" evidence="8">
    <location>
        <begin position="34"/>
        <end position="419"/>
    </location>
</feature>
<keyword evidence="4 8" id="KW-0732">Signal</keyword>
<evidence type="ECO:0000313" key="11">
    <source>
        <dbReference type="Proteomes" id="UP000263642"/>
    </source>
</evidence>
<evidence type="ECO:0000256" key="2">
    <source>
        <dbReference type="ARBA" id="ARBA00022617"/>
    </source>
</evidence>
<dbReference type="GO" id="GO:0030313">
    <property type="term" value="C:cell envelope"/>
    <property type="evidence" value="ECO:0007669"/>
    <property type="project" value="UniProtKB-SubCell"/>
</dbReference>
<dbReference type="GO" id="GO:0046872">
    <property type="term" value="F:metal ion binding"/>
    <property type="evidence" value="ECO:0007669"/>
    <property type="project" value="UniProtKB-KW"/>
</dbReference>
<dbReference type="Pfam" id="PF03150">
    <property type="entry name" value="CCP_MauG"/>
    <property type="match status" value="1"/>
</dbReference>
<dbReference type="PANTHER" id="PTHR30600">
    <property type="entry name" value="CYTOCHROME C PEROXIDASE-RELATED"/>
    <property type="match status" value="1"/>
</dbReference>
<evidence type="ECO:0000256" key="4">
    <source>
        <dbReference type="ARBA" id="ARBA00022729"/>
    </source>
</evidence>
<dbReference type="GO" id="GO:0004130">
    <property type="term" value="F:cytochrome-c peroxidase activity"/>
    <property type="evidence" value="ECO:0007669"/>
    <property type="project" value="TreeGrafter"/>
</dbReference>
<dbReference type="InterPro" id="IPR036909">
    <property type="entry name" value="Cyt_c-like_dom_sf"/>
</dbReference>
<accession>A0A3D3R4V7</accession>
<dbReference type="InterPro" id="IPR004852">
    <property type="entry name" value="Di-haem_cyt_c_peroxidsae"/>
</dbReference>
<dbReference type="Gene3D" id="1.10.760.10">
    <property type="entry name" value="Cytochrome c-like domain"/>
    <property type="match status" value="2"/>
</dbReference>
<dbReference type="PANTHER" id="PTHR30600:SF10">
    <property type="entry name" value="BLL6722 PROTEIN"/>
    <property type="match status" value="1"/>
</dbReference>
<dbReference type="Pfam" id="PF00034">
    <property type="entry name" value="Cytochrom_C"/>
    <property type="match status" value="1"/>
</dbReference>
<keyword evidence="6 7" id="KW-0408">Iron</keyword>
<dbReference type="InterPro" id="IPR009056">
    <property type="entry name" value="Cyt_c-like_dom"/>
</dbReference>
<feature type="domain" description="Cytochrome c" evidence="9">
    <location>
        <begin position="282"/>
        <end position="406"/>
    </location>
</feature>